<feature type="domain" description="C2" evidence="11">
    <location>
        <begin position="283"/>
        <end position="407"/>
    </location>
</feature>
<dbReference type="PANTHER" id="PTHR45761">
    <property type="entry name" value="EXTENDED SYNAPTOTAGMIN-LIKE PROTEIN 2, ISOFORM C"/>
    <property type="match status" value="1"/>
</dbReference>
<keyword evidence="14" id="KW-1185">Reference proteome</keyword>
<evidence type="ECO:0000256" key="3">
    <source>
        <dbReference type="ARBA" id="ARBA00022692"/>
    </source>
</evidence>
<accession>A0ABN9X0T9</accession>
<evidence type="ECO:0000256" key="1">
    <source>
        <dbReference type="ARBA" id="ARBA00004370"/>
    </source>
</evidence>
<keyword evidence="7" id="KW-1133">Transmembrane helix</keyword>
<organism evidence="13 14">
    <name type="scientific">Prorocentrum cordatum</name>
    <dbReference type="NCBI Taxonomy" id="2364126"/>
    <lineage>
        <taxon>Eukaryota</taxon>
        <taxon>Sar</taxon>
        <taxon>Alveolata</taxon>
        <taxon>Dinophyceae</taxon>
        <taxon>Prorocentrales</taxon>
        <taxon>Prorocentraceae</taxon>
        <taxon>Prorocentrum</taxon>
    </lineage>
</organism>
<proteinExistence type="predicted"/>
<protein>
    <recommendedName>
        <fullName evidence="15">C2 domain-containing protein</fullName>
    </recommendedName>
</protein>
<dbReference type="PANTHER" id="PTHR45761:SF1">
    <property type="entry name" value="EXTENDED SYNAPTOTAGMIN-LIKE PROTEIN 2, ISOFORM C"/>
    <property type="match status" value="1"/>
</dbReference>
<gene>
    <name evidence="13" type="ORF">PCOR1329_LOCUS72341</name>
</gene>
<evidence type="ECO:0000256" key="5">
    <source>
        <dbReference type="ARBA" id="ARBA00022737"/>
    </source>
</evidence>
<dbReference type="InterPro" id="IPR000008">
    <property type="entry name" value="C2_dom"/>
</dbReference>
<evidence type="ECO:0000259" key="11">
    <source>
        <dbReference type="PROSITE" id="PS50004"/>
    </source>
</evidence>
<dbReference type="InterPro" id="IPR035892">
    <property type="entry name" value="C2_domain_sf"/>
</dbReference>
<sequence>MSAAVAIAASQRRVSTEAELLQQANQQLRDKNEEDALWMIEIIIDLWPRICSFVGQEMKEQLAKVSAKMNIGLPLNLFESVDKFADHLKRHPIPLPIETSWINLMIEDAWGFIQPALQEAVKTVLLPQIRQKLPAPLRGLDIDPCTIGKQPPRVTKWTTEDRNKYSADGLREYIDMTVALEWNGDLDISVNGPPFKGLINLGIKGICLKMELHICLMDMLDRPPFFGGINVWAVTPPTLMLDWSGILNVLDVDVLQSLIQREVASAVTGILCLPNRIGVGVDPATDIQVISCPRPEGLLKLKVVGATGLRTDDFHLLSIWNKKRTCDPYVHIQLGARSMETQAVMRSTGDAEWNSTFYLLVDEFFDQHFDFSVFDWDLIGGDDPLARKLGVKIKDLVGATDTSHVPDKTVSKSTSLAMEVVWTSKLQKEKEAKEVEFAEGHQQNLESPGLVRRALAKTGGAIGTARTSIVDGFNKRTGAAMEEWEKLDSRLQLEVTWVPFECNESVARRAAPDASGPFHSLLFVGVYGCHDLAHEAVGGVGGVDAADPVRYFVKAEVAIQVMKTEPGMTDKVVGKLNYNVRDLVVCDQLTVELQEPLKECSDSKTKIKVKLQLRTLYLGPQYPARVGGREPAPDPAVLRAAAKKRQKQRYVYLDRMGNARTQVNGMWMETADIAAAHPHSVRGNIGSWVHKEVAMASSAMHSIGDKMRHMFHRDKAGERASLTAPTPGR</sequence>
<dbReference type="Proteomes" id="UP001189429">
    <property type="component" value="Unassembled WGS sequence"/>
</dbReference>
<evidence type="ECO:0000313" key="14">
    <source>
        <dbReference type="Proteomes" id="UP001189429"/>
    </source>
</evidence>
<keyword evidence="4" id="KW-0479">Metal-binding</keyword>
<keyword evidence="5" id="KW-0677">Repeat</keyword>
<dbReference type="CDD" id="cd00030">
    <property type="entry name" value="C2"/>
    <property type="match status" value="1"/>
</dbReference>
<keyword evidence="10" id="KW-0472">Membrane</keyword>
<dbReference type="InterPro" id="IPR031468">
    <property type="entry name" value="SMP_LBD"/>
</dbReference>
<keyword evidence="2" id="KW-0813">Transport</keyword>
<evidence type="ECO:0000256" key="6">
    <source>
        <dbReference type="ARBA" id="ARBA00022837"/>
    </source>
</evidence>
<dbReference type="Pfam" id="PF00168">
    <property type="entry name" value="C2"/>
    <property type="match status" value="1"/>
</dbReference>
<dbReference type="SUPFAM" id="SSF49562">
    <property type="entry name" value="C2 domain (Calcium/lipid-binding domain, CaLB)"/>
    <property type="match status" value="1"/>
</dbReference>
<evidence type="ECO:0000256" key="4">
    <source>
        <dbReference type="ARBA" id="ARBA00022723"/>
    </source>
</evidence>
<evidence type="ECO:0008006" key="15">
    <source>
        <dbReference type="Google" id="ProtNLM"/>
    </source>
</evidence>
<keyword evidence="8" id="KW-0445">Lipid transport</keyword>
<evidence type="ECO:0000313" key="13">
    <source>
        <dbReference type="EMBL" id="CAK0892781.1"/>
    </source>
</evidence>
<keyword evidence="9" id="KW-0446">Lipid-binding</keyword>
<dbReference type="Pfam" id="PF17047">
    <property type="entry name" value="SMP_LBD"/>
    <property type="match status" value="1"/>
</dbReference>
<keyword evidence="6" id="KW-0106">Calcium</keyword>
<dbReference type="PROSITE" id="PS51847">
    <property type="entry name" value="SMP"/>
    <property type="match status" value="1"/>
</dbReference>
<comment type="subcellular location">
    <subcellularLocation>
        <location evidence="1">Membrane</location>
    </subcellularLocation>
</comment>
<keyword evidence="3" id="KW-0812">Transmembrane</keyword>
<dbReference type="EMBL" id="CAUYUJ010019661">
    <property type="protein sequence ID" value="CAK0892781.1"/>
    <property type="molecule type" value="Genomic_DNA"/>
</dbReference>
<reference evidence="13" key="1">
    <citation type="submission" date="2023-10" db="EMBL/GenBank/DDBJ databases">
        <authorList>
            <person name="Chen Y."/>
            <person name="Shah S."/>
            <person name="Dougan E. K."/>
            <person name="Thang M."/>
            <person name="Chan C."/>
        </authorList>
    </citation>
    <scope>NUCLEOTIDE SEQUENCE [LARGE SCALE GENOMIC DNA]</scope>
</reference>
<comment type="caution">
    <text evidence="13">The sequence shown here is derived from an EMBL/GenBank/DDBJ whole genome shotgun (WGS) entry which is preliminary data.</text>
</comment>
<dbReference type="InterPro" id="IPR051634">
    <property type="entry name" value="Extended_Synaptotagmin"/>
</dbReference>
<evidence type="ECO:0000259" key="12">
    <source>
        <dbReference type="PROSITE" id="PS51847"/>
    </source>
</evidence>
<dbReference type="SMART" id="SM00239">
    <property type="entry name" value="C2"/>
    <property type="match status" value="1"/>
</dbReference>
<evidence type="ECO:0000256" key="7">
    <source>
        <dbReference type="ARBA" id="ARBA00022989"/>
    </source>
</evidence>
<evidence type="ECO:0000256" key="2">
    <source>
        <dbReference type="ARBA" id="ARBA00022448"/>
    </source>
</evidence>
<dbReference type="PROSITE" id="PS50004">
    <property type="entry name" value="C2"/>
    <property type="match status" value="1"/>
</dbReference>
<name>A0ABN9X0T9_9DINO</name>
<evidence type="ECO:0000256" key="8">
    <source>
        <dbReference type="ARBA" id="ARBA00023055"/>
    </source>
</evidence>
<evidence type="ECO:0000256" key="9">
    <source>
        <dbReference type="ARBA" id="ARBA00023121"/>
    </source>
</evidence>
<dbReference type="InterPro" id="IPR039010">
    <property type="entry name" value="Synaptotagmin_SMP"/>
</dbReference>
<evidence type="ECO:0000256" key="10">
    <source>
        <dbReference type="ARBA" id="ARBA00023136"/>
    </source>
</evidence>
<dbReference type="Gene3D" id="2.60.40.150">
    <property type="entry name" value="C2 domain"/>
    <property type="match status" value="1"/>
</dbReference>
<dbReference type="CDD" id="cd21670">
    <property type="entry name" value="SMP_ESyt"/>
    <property type="match status" value="1"/>
</dbReference>
<feature type="domain" description="SMP-LTD" evidence="12">
    <location>
        <begin position="95"/>
        <end position="282"/>
    </location>
</feature>